<keyword evidence="3 4" id="KW-0067">ATP-binding</keyword>
<dbReference type="InterPro" id="IPR008271">
    <property type="entry name" value="Ser/Thr_kinase_AS"/>
</dbReference>
<proteinExistence type="inferred from homology"/>
<reference evidence="8" key="1">
    <citation type="journal article" date="2020" name="Mol. Plant Microbe Interact.">
        <title>Genome Sequence of the Biocontrol Agent Coniothyrium minitans strain Conio (IMI 134523).</title>
        <authorList>
            <person name="Patel D."/>
            <person name="Shittu T.A."/>
            <person name="Baroncelli R."/>
            <person name="Muthumeenakshi S."/>
            <person name="Osborne T.H."/>
            <person name="Janganan T.K."/>
            <person name="Sreenivasaprasad S."/>
        </authorList>
    </citation>
    <scope>NUCLEOTIDE SEQUENCE</scope>
    <source>
        <strain evidence="8">Conio</strain>
    </source>
</reference>
<dbReference type="InterPro" id="IPR000253">
    <property type="entry name" value="FHA_dom"/>
</dbReference>
<sequence>MRTTMADDVVGFFEIRLAGEDIHATQDLIDIHGNEQFYLGRNPALCERHWPDPTISNKHLRIHCIIYDEFGNGGVPPLVYASDMSSNGTFLTKSNAERANSQASQGVLMTRKHGAFLLDDKDELRISESVSLVYHDMDSKSGSLLTPTQECEVAKFASRYSITGRLLGKGGFGKVVVAIHQKSQRQMACKVINLKDFYPKEVMHDLRLPTGEETQPSVVCGSSKRWPSKVTRCSREFRILKDLSHPNIISVEKVFWSPNTIYLFQELITGGDLFSYMERKGGALNSIDAAVIVFQILKAVDYMHDRDIVHRDLKPDNILLTYPEDGARIVITDFGNARVLPKATSNNRRRMFTKTGTIEYIAPEIYEMNKTCSQGSGYSKAVDMWSIGVITANLLSNEALFGAPRFEPDPHNYTLKLAAKCDLSAMDDEDHPAWSQVSDKPKDFVKNLLMLRETNRMTVKQALAHRWFTNPYLVEEFEALYARSIRDWQPARKVSKLVEPIAASTPNEGLASQVHSHYFQQPSIQASFREIQERFEGWQDWDLSVVYPPSEAESVVVEHEEAQYEGPSRYDQYSELGTRSGHEHGSDSVEYSMNQLSLDHDPPASGMYSTDVSASNVHQHQNDAAEGPEDHPMDPPIIFGTALQNHDSPIDSPVPYPPLTQQSPDIDAQKQSLYPNSSSSVVYETPIRDSQLQGLACYEDIFSKANVGDHQDEVANMHKRRKLIQTCP</sequence>
<evidence type="ECO:0000313" key="8">
    <source>
        <dbReference type="EMBL" id="KAF9734014.1"/>
    </source>
</evidence>
<dbReference type="PROSITE" id="PS00107">
    <property type="entry name" value="PROTEIN_KINASE_ATP"/>
    <property type="match status" value="1"/>
</dbReference>
<dbReference type="PANTHER" id="PTHR24347">
    <property type="entry name" value="SERINE/THREONINE-PROTEIN KINASE"/>
    <property type="match status" value="1"/>
</dbReference>
<dbReference type="InterPro" id="IPR008984">
    <property type="entry name" value="SMAD_FHA_dom_sf"/>
</dbReference>
<dbReference type="PROSITE" id="PS00108">
    <property type="entry name" value="PROTEIN_KINASE_ST"/>
    <property type="match status" value="1"/>
</dbReference>
<feature type="binding site" evidence="4">
    <location>
        <position position="190"/>
    </location>
    <ligand>
        <name>ATP</name>
        <dbReference type="ChEBI" id="CHEBI:30616"/>
    </ligand>
</feature>
<protein>
    <recommendedName>
        <fullName evidence="10">Pkinase-domain-containing protein</fullName>
    </recommendedName>
</protein>
<dbReference type="InterPro" id="IPR000719">
    <property type="entry name" value="Prot_kinase_dom"/>
</dbReference>
<dbReference type="EMBL" id="WJXW01000008">
    <property type="protein sequence ID" value="KAF9734014.1"/>
    <property type="molecule type" value="Genomic_DNA"/>
</dbReference>
<dbReference type="PROSITE" id="PS50011">
    <property type="entry name" value="PROTEIN_KINASE_DOM"/>
    <property type="match status" value="1"/>
</dbReference>
<evidence type="ECO:0000256" key="2">
    <source>
        <dbReference type="ARBA" id="ARBA00022741"/>
    </source>
</evidence>
<dbReference type="SUPFAM" id="SSF56112">
    <property type="entry name" value="Protein kinase-like (PK-like)"/>
    <property type="match status" value="1"/>
</dbReference>
<evidence type="ECO:0000256" key="3">
    <source>
        <dbReference type="ARBA" id="ARBA00022840"/>
    </source>
</evidence>
<gene>
    <name evidence="8" type="ORF">PMIN01_08357</name>
</gene>
<dbReference type="PROSITE" id="PS50006">
    <property type="entry name" value="FHA_DOMAIN"/>
    <property type="match status" value="1"/>
</dbReference>
<name>A0A9P6GH14_9PLEO</name>
<dbReference type="AlphaFoldDB" id="A0A9P6GH14"/>
<evidence type="ECO:0008006" key="10">
    <source>
        <dbReference type="Google" id="ProtNLM"/>
    </source>
</evidence>
<comment type="similarity">
    <text evidence="1">Belongs to the protein kinase superfamily. CAMK Ser/Thr protein kinase family. CHEK2 subfamily.</text>
</comment>
<evidence type="ECO:0000256" key="4">
    <source>
        <dbReference type="PROSITE-ProRule" id="PRU10141"/>
    </source>
</evidence>
<keyword evidence="9" id="KW-1185">Reference proteome</keyword>
<dbReference type="Gene3D" id="3.30.200.20">
    <property type="entry name" value="Phosphorylase Kinase, domain 1"/>
    <property type="match status" value="1"/>
</dbReference>
<accession>A0A9P6GH14</accession>
<feature type="domain" description="Protein kinase" evidence="7">
    <location>
        <begin position="161"/>
        <end position="468"/>
    </location>
</feature>
<feature type="domain" description="FHA" evidence="6">
    <location>
        <begin position="37"/>
        <end position="96"/>
    </location>
</feature>
<keyword evidence="2 4" id="KW-0547">Nucleotide-binding</keyword>
<evidence type="ECO:0000256" key="5">
    <source>
        <dbReference type="SAM" id="MobiDB-lite"/>
    </source>
</evidence>
<feature type="compositionally biased region" description="Polar residues" evidence="5">
    <location>
        <begin position="607"/>
        <end position="619"/>
    </location>
</feature>
<organism evidence="8 9">
    <name type="scientific">Paraphaeosphaeria minitans</name>
    <dbReference type="NCBI Taxonomy" id="565426"/>
    <lineage>
        <taxon>Eukaryota</taxon>
        <taxon>Fungi</taxon>
        <taxon>Dikarya</taxon>
        <taxon>Ascomycota</taxon>
        <taxon>Pezizomycotina</taxon>
        <taxon>Dothideomycetes</taxon>
        <taxon>Pleosporomycetidae</taxon>
        <taxon>Pleosporales</taxon>
        <taxon>Massarineae</taxon>
        <taxon>Didymosphaeriaceae</taxon>
        <taxon>Paraphaeosphaeria</taxon>
    </lineage>
</organism>
<dbReference type="Pfam" id="PF00069">
    <property type="entry name" value="Pkinase"/>
    <property type="match status" value="1"/>
</dbReference>
<dbReference type="GO" id="GO:0004672">
    <property type="term" value="F:protein kinase activity"/>
    <property type="evidence" value="ECO:0007669"/>
    <property type="project" value="InterPro"/>
</dbReference>
<dbReference type="OrthoDB" id="74764at2759"/>
<dbReference type="Gene3D" id="2.60.200.20">
    <property type="match status" value="1"/>
</dbReference>
<comment type="caution">
    <text evidence="8">The sequence shown here is derived from an EMBL/GenBank/DDBJ whole genome shotgun (WGS) entry which is preliminary data.</text>
</comment>
<dbReference type="GO" id="GO:0005524">
    <property type="term" value="F:ATP binding"/>
    <property type="evidence" value="ECO:0007669"/>
    <property type="project" value="UniProtKB-UniRule"/>
</dbReference>
<evidence type="ECO:0000313" key="9">
    <source>
        <dbReference type="Proteomes" id="UP000756921"/>
    </source>
</evidence>
<evidence type="ECO:0000259" key="7">
    <source>
        <dbReference type="PROSITE" id="PS50011"/>
    </source>
</evidence>
<dbReference type="InterPro" id="IPR011009">
    <property type="entry name" value="Kinase-like_dom_sf"/>
</dbReference>
<dbReference type="SMART" id="SM00220">
    <property type="entry name" value="S_TKc"/>
    <property type="match status" value="1"/>
</dbReference>
<dbReference type="SUPFAM" id="SSF49879">
    <property type="entry name" value="SMAD/FHA domain"/>
    <property type="match status" value="1"/>
</dbReference>
<evidence type="ECO:0000259" key="6">
    <source>
        <dbReference type="PROSITE" id="PS50006"/>
    </source>
</evidence>
<dbReference type="InterPro" id="IPR017441">
    <property type="entry name" value="Protein_kinase_ATP_BS"/>
</dbReference>
<dbReference type="Gene3D" id="1.10.510.10">
    <property type="entry name" value="Transferase(Phosphotransferase) domain 1"/>
    <property type="match status" value="1"/>
</dbReference>
<evidence type="ECO:0000256" key="1">
    <source>
        <dbReference type="ARBA" id="ARBA00005575"/>
    </source>
</evidence>
<feature type="compositionally biased region" description="Basic and acidic residues" evidence="5">
    <location>
        <begin position="620"/>
        <end position="633"/>
    </location>
</feature>
<dbReference type="Proteomes" id="UP000756921">
    <property type="component" value="Unassembled WGS sequence"/>
</dbReference>
<feature type="region of interest" description="Disordered" evidence="5">
    <location>
        <begin position="557"/>
        <end position="664"/>
    </location>
</feature>